<dbReference type="Proteomes" id="UP001237642">
    <property type="component" value="Unassembled WGS sequence"/>
</dbReference>
<accession>A0AAD8IGY7</accession>
<dbReference type="AlphaFoldDB" id="A0AAD8IGY7"/>
<evidence type="ECO:0000313" key="2">
    <source>
        <dbReference type="EMBL" id="KAK1385520.1"/>
    </source>
</evidence>
<evidence type="ECO:0000313" key="3">
    <source>
        <dbReference type="Proteomes" id="UP001237642"/>
    </source>
</evidence>
<sequence>MNTGSSTANNEAVANDVENPIDVELPEEKSRRSNKSKDKLIPKMLPVCLSPQSLLPEKPLETPFAERGNDRASPSRPPGEIGLWNGHEVNSEFLGLLDCIAKKYPETFDNFTPNSKKLCTMKLNMLCTIVKDFTRTSMTEVDIEMITEYRAQFADLQRSFNVRWLVNRLNYIEQLQFPRPLLDKLDAIDSCIDDAKSKLQDLHALRVRTLTEIHMDIGTKENSLDIGYIGDDLLSGP</sequence>
<keyword evidence="3" id="KW-1185">Reference proteome</keyword>
<evidence type="ECO:0000256" key="1">
    <source>
        <dbReference type="SAM" id="MobiDB-lite"/>
    </source>
</evidence>
<gene>
    <name evidence="2" type="ORF">POM88_023255</name>
</gene>
<feature type="compositionally biased region" description="Low complexity" evidence="1">
    <location>
        <begin position="8"/>
        <end position="18"/>
    </location>
</feature>
<proteinExistence type="predicted"/>
<reference evidence="2" key="2">
    <citation type="submission" date="2023-05" db="EMBL/GenBank/DDBJ databases">
        <authorList>
            <person name="Schelkunov M.I."/>
        </authorList>
    </citation>
    <scope>NUCLEOTIDE SEQUENCE</scope>
    <source>
        <strain evidence="2">Hsosn_3</strain>
        <tissue evidence="2">Leaf</tissue>
    </source>
</reference>
<reference evidence="2" key="1">
    <citation type="submission" date="2023-02" db="EMBL/GenBank/DDBJ databases">
        <title>Genome of toxic invasive species Heracleum sosnowskyi carries increased number of genes despite the absence of recent whole-genome duplications.</title>
        <authorList>
            <person name="Schelkunov M."/>
            <person name="Shtratnikova V."/>
            <person name="Makarenko M."/>
            <person name="Klepikova A."/>
            <person name="Omelchenko D."/>
            <person name="Novikova G."/>
            <person name="Obukhova E."/>
            <person name="Bogdanov V."/>
            <person name="Penin A."/>
            <person name="Logacheva M."/>
        </authorList>
    </citation>
    <scope>NUCLEOTIDE SEQUENCE</scope>
    <source>
        <strain evidence="2">Hsosn_3</strain>
        <tissue evidence="2">Leaf</tissue>
    </source>
</reference>
<feature type="compositionally biased region" description="Basic and acidic residues" evidence="1">
    <location>
        <begin position="26"/>
        <end position="38"/>
    </location>
</feature>
<comment type="caution">
    <text evidence="2">The sequence shown here is derived from an EMBL/GenBank/DDBJ whole genome shotgun (WGS) entry which is preliminary data.</text>
</comment>
<organism evidence="2 3">
    <name type="scientific">Heracleum sosnowskyi</name>
    <dbReference type="NCBI Taxonomy" id="360622"/>
    <lineage>
        <taxon>Eukaryota</taxon>
        <taxon>Viridiplantae</taxon>
        <taxon>Streptophyta</taxon>
        <taxon>Embryophyta</taxon>
        <taxon>Tracheophyta</taxon>
        <taxon>Spermatophyta</taxon>
        <taxon>Magnoliopsida</taxon>
        <taxon>eudicotyledons</taxon>
        <taxon>Gunneridae</taxon>
        <taxon>Pentapetalae</taxon>
        <taxon>asterids</taxon>
        <taxon>campanulids</taxon>
        <taxon>Apiales</taxon>
        <taxon>Apiaceae</taxon>
        <taxon>Apioideae</taxon>
        <taxon>apioid superclade</taxon>
        <taxon>Tordylieae</taxon>
        <taxon>Tordyliinae</taxon>
        <taxon>Heracleum</taxon>
    </lineage>
</organism>
<dbReference type="EMBL" id="JAUIZM010000005">
    <property type="protein sequence ID" value="KAK1385520.1"/>
    <property type="molecule type" value="Genomic_DNA"/>
</dbReference>
<name>A0AAD8IGY7_9APIA</name>
<protein>
    <submittedName>
        <fullName evidence="2">Uncharacterized protein</fullName>
    </submittedName>
</protein>
<feature type="region of interest" description="Disordered" evidence="1">
    <location>
        <begin position="1"/>
        <end position="38"/>
    </location>
</feature>